<keyword evidence="1" id="KW-0472">Membrane</keyword>
<dbReference type="Proteomes" id="UP001596037">
    <property type="component" value="Unassembled WGS sequence"/>
</dbReference>
<dbReference type="EMBL" id="JBHSMF010000002">
    <property type="protein sequence ID" value="MFC5496694.1"/>
    <property type="molecule type" value="Genomic_DNA"/>
</dbReference>
<feature type="transmembrane region" description="Helical" evidence="1">
    <location>
        <begin position="182"/>
        <end position="208"/>
    </location>
</feature>
<protein>
    <recommendedName>
        <fullName evidence="4">DUF2029 domain-containing protein</fullName>
    </recommendedName>
</protein>
<feature type="transmembrane region" description="Helical" evidence="1">
    <location>
        <begin position="125"/>
        <end position="145"/>
    </location>
</feature>
<name>A0ABW0N7S6_9BURK</name>
<dbReference type="RefSeq" id="WP_376848707.1">
    <property type="nucleotide sequence ID" value="NZ_JBHSMF010000002.1"/>
</dbReference>
<accession>A0ABW0N7S6</accession>
<feature type="transmembrane region" description="Helical" evidence="1">
    <location>
        <begin position="81"/>
        <end position="105"/>
    </location>
</feature>
<organism evidence="2 3">
    <name type="scientific">Caenimonas terrae</name>
    <dbReference type="NCBI Taxonomy" id="696074"/>
    <lineage>
        <taxon>Bacteria</taxon>
        <taxon>Pseudomonadati</taxon>
        <taxon>Pseudomonadota</taxon>
        <taxon>Betaproteobacteria</taxon>
        <taxon>Burkholderiales</taxon>
        <taxon>Comamonadaceae</taxon>
        <taxon>Caenimonas</taxon>
    </lineage>
</organism>
<keyword evidence="1" id="KW-0812">Transmembrane</keyword>
<evidence type="ECO:0000313" key="3">
    <source>
        <dbReference type="Proteomes" id="UP001596037"/>
    </source>
</evidence>
<evidence type="ECO:0000256" key="1">
    <source>
        <dbReference type="SAM" id="Phobius"/>
    </source>
</evidence>
<proteinExistence type="predicted"/>
<gene>
    <name evidence="2" type="ORF">ACFPOE_04035</name>
</gene>
<reference evidence="3" key="1">
    <citation type="journal article" date="2019" name="Int. J. Syst. Evol. Microbiol.">
        <title>The Global Catalogue of Microorganisms (GCM) 10K type strain sequencing project: providing services to taxonomists for standard genome sequencing and annotation.</title>
        <authorList>
            <consortium name="The Broad Institute Genomics Platform"/>
            <consortium name="The Broad Institute Genome Sequencing Center for Infectious Disease"/>
            <person name="Wu L."/>
            <person name="Ma J."/>
        </authorList>
    </citation>
    <scope>NUCLEOTIDE SEQUENCE [LARGE SCALE GENOMIC DNA]</scope>
    <source>
        <strain evidence="3">CCUG 57401</strain>
    </source>
</reference>
<evidence type="ECO:0008006" key="4">
    <source>
        <dbReference type="Google" id="ProtNLM"/>
    </source>
</evidence>
<sequence>MDDTRFLAPDWLIRWEPLIVFVGCVLALCSVPVALGHTGLSWDALNHHIYLGWTADHPRFDRDYLAASYQSYQFPYLYWPVYMLAMLGASGVVAGIVLTLLHLTVAPALWKLAHACIPGREWFEVGMRALAVALAFMGGVVLSMLDSTSNDLLAAIPLVWAIALMIEALASPAQTGFRRAVVLSGLLAGVSVGFKLSNVPIAILLPLLWAWRGASPSGRLLNVLLGGLAATVALAVTYGYWGWLLWTNYGNPFYPFFDPWLEPLRLATGWKR</sequence>
<keyword evidence="3" id="KW-1185">Reference proteome</keyword>
<evidence type="ECO:0000313" key="2">
    <source>
        <dbReference type="EMBL" id="MFC5496694.1"/>
    </source>
</evidence>
<feature type="transmembrane region" description="Helical" evidence="1">
    <location>
        <begin position="152"/>
        <end position="170"/>
    </location>
</feature>
<feature type="transmembrane region" description="Helical" evidence="1">
    <location>
        <begin position="220"/>
        <end position="241"/>
    </location>
</feature>
<comment type="caution">
    <text evidence="2">The sequence shown here is derived from an EMBL/GenBank/DDBJ whole genome shotgun (WGS) entry which is preliminary data.</text>
</comment>
<keyword evidence="1" id="KW-1133">Transmembrane helix</keyword>
<feature type="transmembrane region" description="Helical" evidence="1">
    <location>
        <begin position="12"/>
        <end position="35"/>
    </location>
</feature>